<evidence type="ECO:0000256" key="5">
    <source>
        <dbReference type="ARBA" id="ARBA00022692"/>
    </source>
</evidence>
<feature type="transmembrane region" description="Helical" evidence="9">
    <location>
        <begin position="512"/>
        <end position="529"/>
    </location>
</feature>
<dbReference type="PROSITE" id="PS50263">
    <property type="entry name" value="CN_HYDROLASE"/>
    <property type="match status" value="1"/>
</dbReference>
<keyword evidence="3 9" id="KW-1003">Cell membrane</keyword>
<dbReference type="GO" id="GO:0005886">
    <property type="term" value="C:plasma membrane"/>
    <property type="evidence" value="ECO:0007669"/>
    <property type="project" value="UniProtKB-SubCell"/>
</dbReference>
<keyword evidence="5 9" id="KW-0812">Transmembrane</keyword>
<name>A0A0H4VDW1_9SPHN</name>
<evidence type="ECO:0000256" key="1">
    <source>
        <dbReference type="ARBA" id="ARBA00004651"/>
    </source>
</evidence>
<evidence type="ECO:0000256" key="6">
    <source>
        <dbReference type="ARBA" id="ARBA00022989"/>
    </source>
</evidence>
<organism evidence="11 12">
    <name type="scientific">Aurantiacibacter atlanticus</name>
    <dbReference type="NCBI Taxonomy" id="1648404"/>
    <lineage>
        <taxon>Bacteria</taxon>
        <taxon>Pseudomonadati</taxon>
        <taxon>Pseudomonadota</taxon>
        <taxon>Alphaproteobacteria</taxon>
        <taxon>Sphingomonadales</taxon>
        <taxon>Erythrobacteraceae</taxon>
        <taxon>Aurantiacibacter</taxon>
    </lineage>
</organism>
<dbReference type="OrthoDB" id="9804277at2"/>
<keyword evidence="11" id="KW-0449">Lipoprotein</keyword>
<evidence type="ECO:0000256" key="9">
    <source>
        <dbReference type="HAMAP-Rule" id="MF_01148"/>
    </source>
</evidence>
<reference evidence="12" key="2">
    <citation type="submission" date="2015-04" db="EMBL/GenBank/DDBJ databases">
        <title>The complete genome sequence of Erythrobacter sp. s21-N3.</title>
        <authorList>
            <person name="Zhuang L."/>
            <person name="Liu Y."/>
            <person name="Shao Z."/>
        </authorList>
    </citation>
    <scope>NUCLEOTIDE SEQUENCE [LARGE SCALE GENOMIC DNA]</scope>
    <source>
        <strain evidence="12">s21-N3</strain>
    </source>
</reference>
<protein>
    <recommendedName>
        <fullName evidence="9">Apolipoprotein N-acyltransferase</fullName>
        <shortName evidence="9">ALP N-acyltransferase</shortName>
        <ecNumber evidence="9">2.3.1.269</ecNumber>
    </recommendedName>
</protein>
<keyword evidence="4 9" id="KW-0808">Transferase</keyword>
<dbReference type="InterPro" id="IPR003010">
    <property type="entry name" value="C-N_Hydrolase"/>
</dbReference>
<dbReference type="GO" id="GO:0016410">
    <property type="term" value="F:N-acyltransferase activity"/>
    <property type="evidence" value="ECO:0007669"/>
    <property type="project" value="UniProtKB-UniRule"/>
</dbReference>
<comment type="function">
    <text evidence="9">Catalyzes the phospholipid dependent N-acylation of the N-terminal cysteine of apolipoprotein, the last step in lipoprotein maturation.</text>
</comment>
<feature type="transmembrane region" description="Helical" evidence="9">
    <location>
        <begin position="128"/>
        <end position="148"/>
    </location>
</feature>
<dbReference type="InterPro" id="IPR036526">
    <property type="entry name" value="C-N_Hydrolase_sf"/>
</dbReference>
<keyword evidence="6 9" id="KW-1133">Transmembrane helix</keyword>
<sequence length="534" mass="57593">MIAQARPLPLIDTSPSRTWLWALALGLISATGFQPYGLWPLALLAAGLFINLAARTPSWKQAAWLGWLFGVAHFTLGNSWIATAFTFQAEMPAFLGWAAVPLLALYLAVYPALAALVARTIVRSGPGLAFALVHAGAWIVTEWLRSWVFSGYVWNPFGMVLLGPFDRAGLAAIVPLMGTYALSGIAMLLGAALVLLLVERRWRVLALVAVLIVAGMYWPAPPPREGTLQVTIVQPDIRQGQVNDPAAFEPNYRKLASLSPRMESGDTAPRIVLWPESGMADYLRDGYPQRFYDRTTALGSPQFARRRLGATVGEGSVLLTGAVDLEIGTDENGLVGAIGARNAVTAVAPDGELLGGYSKAHLVPYGEYLPMRELLEPLGLSRLVAGSIDFWPGPGPQTLDLGAYGKVSPQVCYEIIFSGQVVDRANRPDYIFNPSNEAWFGMGAQPQFLAQSRMRAIEEGLPVLRATTTGISAVIDPRGVVRQHLGEHVAGRIDALVPPATAPTPFARLGNGLPLIWAFLLLAFGVIAMRRADR</sequence>
<dbReference type="InterPro" id="IPR045378">
    <property type="entry name" value="LNT_N"/>
</dbReference>
<dbReference type="AlphaFoldDB" id="A0A0H4VDW1"/>
<dbReference type="PANTHER" id="PTHR38686">
    <property type="entry name" value="APOLIPOPROTEIN N-ACYLTRANSFERASE"/>
    <property type="match status" value="1"/>
</dbReference>
<comment type="catalytic activity">
    <reaction evidence="9">
        <text>N-terminal S-1,2-diacyl-sn-glyceryl-L-cysteinyl-[lipoprotein] + a glycerophospholipid = N-acyl-S-1,2-diacyl-sn-glyceryl-L-cysteinyl-[lipoprotein] + a 2-acyl-sn-glycero-3-phospholipid + H(+)</text>
        <dbReference type="Rhea" id="RHEA:48228"/>
        <dbReference type="Rhea" id="RHEA-COMP:14681"/>
        <dbReference type="Rhea" id="RHEA-COMP:14684"/>
        <dbReference type="ChEBI" id="CHEBI:15378"/>
        <dbReference type="ChEBI" id="CHEBI:136912"/>
        <dbReference type="ChEBI" id="CHEBI:140656"/>
        <dbReference type="ChEBI" id="CHEBI:140657"/>
        <dbReference type="ChEBI" id="CHEBI:140660"/>
        <dbReference type="EC" id="2.3.1.269"/>
    </reaction>
</comment>
<reference evidence="11 12" key="1">
    <citation type="journal article" date="2015" name="Int. J. Syst. Evol. Microbiol.">
        <title>Erythrobacter atlanticus sp. nov., a bacterium from ocean sediment able to degrade polycyclic aromatic hydrocarbons.</title>
        <authorList>
            <person name="Zhuang L."/>
            <person name="Liu Y."/>
            <person name="Wang L."/>
            <person name="Wang W."/>
            <person name="Shao Z."/>
        </authorList>
    </citation>
    <scope>NUCLEOTIDE SEQUENCE [LARGE SCALE GENOMIC DNA]</scope>
    <source>
        <strain evidence="12">s21-N3</strain>
    </source>
</reference>
<evidence type="ECO:0000256" key="3">
    <source>
        <dbReference type="ARBA" id="ARBA00022475"/>
    </source>
</evidence>
<proteinExistence type="inferred from homology"/>
<feature type="transmembrane region" description="Helical" evidence="9">
    <location>
        <begin position="204"/>
        <end position="220"/>
    </location>
</feature>
<keyword evidence="8 9" id="KW-0012">Acyltransferase</keyword>
<dbReference type="PATRIC" id="fig|1648404.4.peg.696"/>
<evidence type="ECO:0000256" key="8">
    <source>
        <dbReference type="ARBA" id="ARBA00023315"/>
    </source>
</evidence>
<accession>A0A0H4VDW1</accession>
<dbReference type="InterPro" id="IPR004563">
    <property type="entry name" value="Apolipo_AcylTrfase"/>
</dbReference>
<evidence type="ECO:0000313" key="12">
    <source>
        <dbReference type="Proteomes" id="UP000059113"/>
    </source>
</evidence>
<comment type="similarity">
    <text evidence="2 9">Belongs to the CN hydrolase family. Apolipoprotein N-acyltransferase subfamily.</text>
</comment>
<dbReference type="CDD" id="cd07571">
    <property type="entry name" value="ALP_N-acyl_transferase"/>
    <property type="match status" value="1"/>
</dbReference>
<dbReference type="Proteomes" id="UP000059113">
    <property type="component" value="Chromosome"/>
</dbReference>
<evidence type="ECO:0000313" key="11">
    <source>
        <dbReference type="EMBL" id="AKQ41274.1"/>
    </source>
</evidence>
<feature type="transmembrane region" description="Helical" evidence="9">
    <location>
        <begin position="62"/>
        <end position="82"/>
    </location>
</feature>
<dbReference type="SUPFAM" id="SSF56317">
    <property type="entry name" value="Carbon-nitrogen hydrolase"/>
    <property type="match status" value="1"/>
</dbReference>
<evidence type="ECO:0000256" key="7">
    <source>
        <dbReference type="ARBA" id="ARBA00023136"/>
    </source>
</evidence>
<gene>
    <name evidence="9" type="primary">lnt</name>
    <name evidence="11" type="ORF">CP97_03295</name>
</gene>
<comment type="subcellular location">
    <subcellularLocation>
        <location evidence="1 9">Cell membrane</location>
        <topology evidence="1 9">Multi-pass membrane protein</topology>
    </subcellularLocation>
</comment>
<dbReference type="RefSeq" id="WP_048884776.1">
    <property type="nucleotide sequence ID" value="NZ_CP011310.1"/>
</dbReference>
<keyword evidence="7 9" id="KW-0472">Membrane</keyword>
<evidence type="ECO:0000256" key="2">
    <source>
        <dbReference type="ARBA" id="ARBA00010065"/>
    </source>
</evidence>
<dbReference type="STRING" id="1648404.CP97_03295"/>
<evidence type="ECO:0000256" key="4">
    <source>
        <dbReference type="ARBA" id="ARBA00022679"/>
    </source>
</evidence>
<feature type="transmembrane region" description="Helical" evidence="9">
    <location>
        <begin position="20"/>
        <end position="50"/>
    </location>
</feature>
<feature type="transmembrane region" description="Helical" evidence="9">
    <location>
        <begin position="168"/>
        <end position="197"/>
    </location>
</feature>
<dbReference type="NCBIfam" id="TIGR00546">
    <property type="entry name" value="lnt"/>
    <property type="match status" value="1"/>
</dbReference>
<feature type="transmembrane region" description="Helical" evidence="9">
    <location>
        <begin position="94"/>
        <end position="116"/>
    </location>
</feature>
<dbReference type="EC" id="2.3.1.269" evidence="9"/>
<keyword evidence="12" id="KW-1185">Reference proteome</keyword>
<dbReference type="Pfam" id="PF20154">
    <property type="entry name" value="LNT_N"/>
    <property type="match status" value="1"/>
</dbReference>
<dbReference type="UniPathway" id="UPA00666"/>
<dbReference type="HAMAP" id="MF_01148">
    <property type="entry name" value="Lnt"/>
    <property type="match status" value="1"/>
</dbReference>
<dbReference type="Pfam" id="PF00795">
    <property type="entry name" value="CN_hydrolase"/>
    <property type="match status" value="1"/>
</dbReference>
<feature type="domain" description="CN hydrolase" evidence="10">
    <location>
        <begin position="228"/>
        <end position="499"/>
    </location>
</feature>
<dbReference type="KEGG" id="ery:CP97_03295"/>
<dbReference type="PANTHER" id="PTHR38686:SF1">
    <property type="entry name" value="APOLIPOPROTEIN N-ACYLTRANSFERASE"/>
    <property type="match status" value="1"/>
</dbReference>
<dbReference type="EMBL" id="CP011310">
    <property type="protein sequence ID" value="AKQ41274.1"/>
    <property type="molecule type" value="Genomic_DNA"/>
</dbReference>
<dbReference type="GO" id="GO:0042158">
    <property type="term" value="P:lipoprotein biosynthetic process"/>
    <property type="evidence" value="ECO:0007669"/>
    <property type="project" value="UniProtKB-UniRule"/>
</dbReference>
<evidence type="ECO:0000259" key="10">
    <source>
        <dbReference type="PROSITE" id="PS50263"/>
    </source>
</evidence>
<comment type="pathway">
    <text evidence="9">Protein modification; lipoprotein biosynthesis (N-acyl transfer).</text>
</comment>
<dbReference type="Gene3D" id="3.60.110.10">
    <property type="entry name" value="Carbon-nitrogen hydrolase"/>
    <property type="match status" value="1"/>
</dbReference>